<reference evidence="4" key="3">
    <citation type="submission" date="2025-04" db="UniProtKB">
        <authorList>
            <consortium name="RefSeq"/>
        </authorList>
    </citation>
    <scope>IDENTIFICATION</scope>
    <source>
        <strain evidence="4">CBS 304.34</strain>
    </source>
</reference>
<name>A0A6A6YEW1_9PEZI</name>
<dbReference type="Gene3D" id="1.25.40.20">
    <property type="entry name" value="Ankyrin repeat-containing domain"/>
    <property type="match status" value="1"/>
</dbReference>
<dbReference type="InterPro" id="IPR036770">
    <property type="entry name" value="Ankyrin_rpt-contain_sf"/>
</dbReference>
<feature type="domain" description="F-box" evidence="1">
    <location>
        <begin position="1"/>
        <end position="46"/>
    </location>
</feature>
<dbReference type="InterPro" id="IPR001810">
    <property type="entry name" value="F-box_dom"/>
</dbReference>
<evidence type="ECO:0000313" key="4">
    <source>
        <dbReference type="RefSeq" id="XP_033574330.1"/>
    </source>
</evidence>
<dbReference type="InterPro" id="IPR036047">
    <property type="entry name" value="F-box-like_dom_sf"/>
</dbReference>
<protein>
    <recommendedName>
        <fullName evidence="1">F-box domain-containing protein</fullName>
    </recommendedName>
</protein>
<dbReference type="GeneID" id="54467489"/>
<dbReference type="OrthoDB" id="194358at2759"/>
<dbReference type="SUPFAM" id="SSF81383">
    <property type="entry name" value="F-box domain"/>
    <property type="match status" value="1"/>
</dbReference>
<evidence type="ECO:0000259" key="1">
    <source>
        <dbReference type="PROSITE" id="PS50181"/>
    </source>
</evidence>
<accession>A0A6A6YEW1</accession>
<dbReference type="SUPFAM" id="SSF48403">
    <property type="entry name" value="Ankyrin repeat"/>
    <property type="match status" value="1"/>
</dbReference>
<dbReference type="Pfam" id="PF00646">
    <property type="entry name" value="F-box"/>
    <property type="match status" value="1"/>
</dbReference>
<organism evidence="2">
    <name type="scientific">Mytilinidion resinicola</name>
    <dbReference type="NCBI Taxonomy" id="574789"/>
    <lineage>
        <taxon>Eukaryota</taxon>
        <taxon>Fungi</taxon>
        <taxon>Dikarya</taxon>
        <taxon>Ascomycota</taxon>
        <taxon>Pezizomycotina</taxon>
        <taxon>Dothideomycetes</taxon>
        <taxon>Pleosporomycetidae</taxon>
        <taxon>Mytilinidiales</taxon>
        <taxon>Mytilinidiaceae</taxon>
        <taxon>Mytilinidion</taxon>
    </lineage>
</organism>
<dbReference type="AlphaFoldDB" id="A0A6A6YEW1"/>
<evidence type="ECO:0000313" key="2">
    <source>
        <dbReference type="EMBL" id="KAF2807366.1"/>
    </source>
</evidence>
<reference evidence="4" key="2">
    <citation type="submission" date="2020-04" db="EMBL/GenBank/DDBJ databases">
        <authorList>
            <consortium name="NCBI Genome Project"/>
        </authorList>
    </citation>
    <scope>NUCLEOTIDE SEQUENCE</scope>
    <source>
        <strain evidence="4">CBS 304.34</strain>
    </source>
</reference>
<dbReference type="EMBL" id="MU003705">
    <property type="protein sequence ID" value="KAF2807366.1"/>
    <property type="molecule type" value="Genomic_DNA"/>
</dbReference>
<gene>
    <name evidence="2 4" type="ORF">BDZ99DRAFT_536840</name>
</gene>
<evidence type="ECO:0000313" key="3">
    <source>
        <dbReference type="Proteomes" id="UP000504636"/>
    </source>
</evidence>
<reference evidence="2 4" key="1">
    <citation type="journal article" date="2020" name="Stud. Mycol.">
        <title>101 Dothideomycetes genomes: a test case for predicting lifestyles and emergence of pathogens.</title>
        <authorList>
            <person name="Haridas S."/>
            <person name="Albert R."/>
            <person name="Binder M."/>
            <person name="Bloem J."/>
            <person name="Labutti K."/>
            <person name="Salamov A."/>
            <person name="Andreopoulos B."/>
            <person name="Baker S."/>
            <person name="Barry K."/>
            <person name="Bills G."/>
            <person name="Bluhm B."/>
            <person name="Cannon C."/>
            <person name="Castanera R."/>
            <person name="Culley D."/>
            <person name="Daum C."/>
            <person name="Ezra D."/>
            <person name="Gonzalez J."/>
            <person name="Henrissat B."/>
            <person name="Kuo A."/>
            <person name="Liang C."/>
            <person name="Lipzen A."/>
            <person name="Lutzoni F."/>
            <person name="Magnuson J."/>
            <person name="Mondo S."/>
            <person name="Nolan M."/>
            <person name="Ohm R."/>
            <person name="Pangilinan J."/>
            <person name="Park H.-J."/>
            <person name="Ramirez L."/>
            <person name="Alfaro M."/>
            <person name="Sun H."/>
            <person name="Tritt A."/>
            <person name="Yoshinaga Y."/>
            <person name="Zwiers L.-H."/>
            <person name="Turgeon B."/>
            <person name="Goodwin S."/>
            <person name="Spatafora J."/>
            <person name="Crous P."/>
            <person name="Grigoriev I."/>
        </authorList>
    </citation>
    <scope>NUCLEOTIDE SEQUENCE</scope>
    <source>
        <strain evidence="2 4">CBS 304.34</strain>
    </source>
</reference>
<sequence>MPFSDLPNELVLIIASELDNISLSSLSKVNKRYHLLLENDFRERAIGELSWAIKCRKLRLLRCLVVHHVKKATPGILNYGADNQWPILHETIYQKGDEYLDLTQKLFKHGADVNLRWLNEDEEPFEQSPLEVALGEEELETASVLIGHGALPNFEEESLAELAKLVNLFIENGADPGEQINGQCFMDRASADLVKEIAMIRLTPPHSIATCALRGVETAFNRIKKTPMTRQRRGPTRFLSDRNALKEAWAKFEAVHGAFKSKEVPMVDSFYDFWNDNHAEIEQLLGSS</sequence>
<keyword evidence="3" id="KW-1185">Reference proteome</keyword>
<dbReference type="PROSITE" id="PS50181">
    <property type="entry name" value="FBOX"/>
    <property type="match status" value="1"/>
</dbReference>
<proteinExistence type="predicted"/>
<dbReference type="Proteomes" id="UP000504636">
    <property type="component" value="Unplaced"/>
</dbReference>
<dbReference type="RefSeq" id="XP_033574330.1">
    <property type="nucleotide sequence ID" value="XM_033726596.1"/>
</dbReference>